<name>A0A7S1KTV2_9EUKA</name>
<protein>
    <submittedName>
        <fullName evidence="1">Uncharacterized protein</fullName>
    </submittedName>
</protein>
<dbReference type="AlphaFoldDB" id="A0A7S1KTV2"/>
<evidence type="ECO:0000313" key="1">
    <source>
        <dbReference type="EMBL" id="CAD9084956.1"/>
    </source>
</evidence>
<reference evidence="1" key="1">
    <citation type="submission" date="2021-01" db="EMBL/GenBank/DDBJ databases">
        <authorList>
            <person name="Corre E."/>
            <person name="Pelletier E."/>
            <person name="Niang G."/>
            <person name="Scheremetjew M."/>
            <person name="Finn R."/>
            <person name="Kale V."/>
            <person name="Holt S."/>
            <person name="Cochrane G."/>
            <person name="Meng A."/>
            <person name="Brown T."/>
            <person name="Cohen L."/>
        </authorList>
    </citation>
    <scope>NUCLEOTIDE SEQUENCE</scope>
    <source>
        <strain evidence="1">WS</strain>
    </source>
</reference>
<accession>A0A7S1KTV2</accession>
<sequence>MKTAILSPSNRDPFPSHFQCEKRFRNTVASSFSMENDFQSELRHEQYHERRGAMVKYIERQLVICEHTTPSNAPKETNFHDVPVDCLRGIFEYLGGTPHLYPSTNQKEPWLMDRFSFSTSLSELKHVKKCFDSRHPRTTRIPPSQFSDVMKIVETHYGSRSSMRQFFETTSHLYRNEEEDLLSSDEESLIDRDFWHENHAELNFALISFQCYKVYKDYAPVYLLLRNGFSNRDVLHRRLRQLNAHCGGSSWNYELAFLVMDNQLDCVNYLLTTIHPHFWNLDFFKCALDSCAFECIQRMCHVVGKPALFDNPKGIYIQWYKDISAQITSLKRIPSKNYDLVVQLGKLRFSMSKLQDKYVKRAFGIVMQSNNVCLSELRNGEVPHTILSFDYQQVTRDIIMRLEMLCFVDDVWKHGIGEHWNAVEQCLAQWIFYIVESWRLRERVRRQKRCIERWKSMIRNIAQSLS</sequence>
<organism evidence="1">
    <name type="scientific">Percolomonas cosmopolitus</name>
    <dbReference type="NCBI Taxonomy" id="63605"/>
    <lineage>
        <taxon>Eukaryota</taxon>
        <taxon>Discoba</taxon>
        <taxon>Heterolobosea</taxon>
        <taxon>Tetramitia</taxon>
        <taxon>Eutetramitia</taxon>
        <taxon>Percolomonadidae</taxon>
        <taxon>Percolomonas</taxon>
    </lineage>
</organism>
<gene>
    <name evidence="1" type="ORF">PCOS0759_LOCUS8210</name>
</gene>
<proteinExistence type="predicted"/>
<dbReference type="EMBL" id="HBGD01009987">
    <property type="protein sequence ID" value="CAD9084956.1"/>
    <property type="molecule type" value="Transcribed_RNA"/>
</dbReference>